<feature type="region of interest" description="Disordered" evidence="6">
    <location>
        <begin position="499"/>
        <end position="519"/>
    </location>
</feature>
<protein>
    <recommendedName>
        <fullName evidence="7">Protein kinase domain-containing protein</fullName>
    </recommendedName>
</protein>
<keyword evidence="1" id="KW-0808">Transferase</keyword>
<gene>
    <name evidence="8" type="ORF">TeGR_g12904</name>
</gene>
<reference evidence="8 9" key="1">
    <citation type="journal article" date="2023" name="Commun. Biol.">
        <title>Genome analysis of Parmales, the sister group of diatoms, reveals the evolutionary specialization of diatoms from phago-mixotrophs to photoautotrophs.</title>
        <authorList>
            <person name="Ban H."/>
            <person name="Sato S."/>
            <person name="Yoshikawa S."/>
            <person name="Yamada K."/>
            <person name="Nakamura Y."/>
            <person name="Ichinomiya M."/>
            <person name="Sato N."/>
            <person name="Blanc-Mathieu R."/>
            <person name="Endo H."/>
            <person name="Kuwata A."/>
            <person name="Ogata H."/>
        </authorList>
    </citation>
    <scope>NUCLEOTIDE SEQUENCE [LARGE SCALE GENOMIC DNA]</scope>
</reference>
<dbReference type="InterPro" id="IPR000719">
    <property type="entry name" value="Prot_kinase_dom"/>
</dbReference>
<keyword evidence="9" id="KW-1185">Reference proteome</keyword>
<sequence length="664" mass="72655">MKLFKKIETVASGACKIAAAVADTGLFAGDPVVSRVLNVASSIAGKIEEREQTDTTLETVHGMLSGIAPVVAQVGAATELGGTPPALIGALRTMKDTLEDVQGKVDSYLDTWDGLKYVVAKSVEKELDACLEELDRQLHLVSLTITGQNYVEVLKSQGMLEELTLGAFGTGKHLAKIRGEMATSQQVEELGRKLDGLAAGHAKQDKRQLAKKERKAALGDAEIAEADIALEPEASLGVGGFSAVFRGTLKPKRPVAVKVLDTKGLTITQHEKRANDFANEVSIMKKLTHPNIIRIWGCCTSVPGKLYIVLELATRGSLRAVLEEFGDKLPPSWKLGVFDEAAHGMAYLYSRNPPVQHQDFKPANLLVMDDWSAKITDFGLSKSDITLSSTTMTNAGGANGGTLAYMAPEVHDEEPFTEKCDVYSYGVSLWEISTGKVPFEGLKMSQLIRKVCDKGERPSTDGFDEGMKMLVEKCWAHDPDERPNFEEIKEELRTLVPDRIELPDGSGGARPKKDHGGEGELEHALKLQLAEARRAAQAAQRDREELEAKLARLEMNSGNPTLNKNPSSTESETVDEKWDRLSFMELRKRVTDEKWRQAEADAAAAEAKRVADEERYTANGRTFDDAAILSLFRRQMDALEGGAQHHLDSRDLLGEIDLNTFEDA</sequence>
<dbReference type="InterPro" id="IPR001245">
    <property type="entry name" value="Ser-Thr/Tyr_kinase_cat_dom"/>
</dbReference>
<comment type="caution">
    <text evidence="8">The sequence shown here is derived from an EMBL/GenBank/DDBJ whole genome shotgun (WGS) entry which is preliminary data.</text>
</comment>
<keyword evidence="2 4" id="KW-0547">Nucleotide-binding</keyword>
<keyword evidence="1" id="KW-0418">Kinase</keyword>
<proteinExistence type="predicted"/>
<evidence type="ECO:0000256" key="5">
    <source>
        <dbReference type="SAM" id="Coils"/>
    </source>
</evidence>
<feature type="non-terminal residue" evidence="8">
    <location>
        <position position="664"/>
    </location>
</feature>
<organism evidence="8 9">
    <name type="scientific">Tetraparma gracilis</name>
    <dbReference type="NCBI Taxonomy" id="2962635"/>
    <lineage>
        <taxon>Eukaryota</taxon>
        <taxon>Sar</taxon>
        <taxon>Stramenopiles</taxon>
        <taxon>Ochrophyta</taxon>
        <taxon>Bolidophyceae</taxon>
        <taxon>Parmales</taxon>
        <taxon>Triparmaceae</taxon>
        <taxon>Tetraparma</taxon>
    </lineage>
</organism>
<keyword evidence="1" id="KW-0723">Serine/threonine-protein kinase</keyword>
<dbReference type="PROSITE" id="PS00108">
    <property type="entry name" value="PROTEIN_KINASE_ST"/>
    <property type="match status" value="1"/>
</dbReference>
<evidence type="ECO:0000313" key="9">
    <source>
        <dbReference type="Proteomes" id="UP001165060"/>
    </source>
</evidence>
<dbReference type="CDD" id="cd13999">
    <property type="entry name" value="STKc_MAP3K-like"/>
    <property type="match status" value="1"/>
</dbReference>
<dbReference type="PROSITE" id="PS50011">
    <property type="entry name" value="PROTEIN_KINASE_DOM"/>
    <property type="match status" value="1"/>
</dbReference>
<evidence type="ECO:0000256" key="6">
    <source>
        <dbReference type="SAM" id="MobiDB-lite"/>
    </source>
</evidence>
<feature type="coiled-coil region" evidence="5">
    <location>
        <begin position="522"/>
        <end position="556"/>
    </location>
</feature>
<evidence type="ECO:0000256" key="4">
    <source>
        <dbReference type="PROSITE-ProRule" id="PRU10141"/>
    </source>
</evidence>
<feature type="region of interest" description="Disordered" evidence="6">
    <location>
        <begin position="556"/>
        <end position="576"/>
    </location>
</feature>
<feature type="binding site" evidence="4">
    <location>
        <position position="258"/>
    </location>
    <ligand>
        <name>ATP</name>
        <dbReference type="ChEBI" id="CHEBI:30616"/>
    </ligand>
</feature>
<dbReference type="Pfam" id="PF07714">
    <property type="entry name" value="PK_Tyr_Ser-Thr"/>
    <property type="match status" value="1"/>
</dbReference>
<name>A0ABQ6N5B1_9STRA</name>
<dbReference type="InterPro" id="IPR017441">
    <property type="entry name" value="Protein_kinase_ATP_BS"/>
</dbReference>
<accession>A0ABQ6N5B1</accession>
<dbReference type="PANTHER" id="PTHR44329">
    <property type="entry name" value="SERINE/THREONINE-PROTEIN KINASE TNNI3K-RELATED"/>
    <property type="match status" value="1"/>
</dbReference>
<dbReference type="Proteomes" id="UP001165060">
    <property type="component" value="Unassembled WGS sequence"/>
</dbReference>
<evidence type="ECO:0000259" key="7">
    <source>
        <dbReference type="PROSITE" id="PS50011"/>
    </source>
</evidence>
<evidence type="ECO:0000256" key="3">
    <source>
        <dbReference type="ARBA" id="ARBA00022840"/>
    </source>
</evidence>
<dbReference type="PROSITE" id="PS00107">
    <property type="entry name" value="PROTEIN_KINASE_ATP"/>
    <property type="match status" value="1"/>
</dbReference>
<keyword evidence="5" id="KW-0175">Coiled coil</keyword>
<dbReference type="InterPro" id="IPR008271">
    <property type="entry name" value="Ser/Thr_kinase_AS"/>
</dbReference>
<dbReference type="SUPFAM" id="SSF56112">
    <property type="entry name" value="Protein kinase-like (PK-like)"/>
    <property type="match status" value="1"/>
</dbReference>
<dbReference type="Gene3D" id="1.10.510.10">
    <property type="entry name" value="Transferase(Phosphotransferase) domain 1"/>
    <property type="match status" value="1"/>
</dbReference>
<evidence type="ECO:0000256" key="1">
    <source>
        <dbReference type="ARBA" id="ARBA00022527"/>
    </source>
</evidence>
<keyword evidence="3 4" id="KW-0067">ATP-binding</keyword>
<dbReference type="InterPro" id="IPR011009">
    <property type="entry name" value="Kinase-like_dom_sf"/>
</dbReference>
<dbReference type="EMBL" id="BRYB01002122">
    <property type="protein sequence ID" value="GMI40050.1"/>
    <property type="molecule type" value="Genomic_DNA"/>
</dbReference>
<evidence type="ECO:0000313" key="8">
    <source>
        <dbReference type="EMBL" id="GMI40050.1"/>
    </source>
</evidence>
<evidence type="ECO:0000256" key="2">
    <source>
        <dbReference type="ARBA" id="ARBA00022741"/>
    </source>
</evidence>
<feature type="domain" description="Protein kinase" evidence="7">
    <location>
        <begin position="230"/>
        <end position="496"/>
    </location>
</feature>
<dbReference type="InterPro" id="IPR051681">
    <property type="entry name" value="Ser/Thr_Kinases-Pseudokinases"/>
</dbReference>
<feature type="compositionally biased region" description="Polar residues" evidence="6">
    <location>
        <begin position="556"/>
        <end position="571"/>
    </location>
</feature>